<dbReference type="NCBIfam" id="TIGR01640">
    <property type="entry name" value="F_box_assoc_1"/>
    <property type="match status" value="1"/>
</dbReference>
<gene>
    <name evidence="2" type="ORF">DCAR_0103462</name>
</gene>
<name>A0AAF0W8A8_DAUCS</name>
<accession>A0AAF0W8A8</accession>
<evidence type="ECO:0000313" key="3">
    <source>
        <dbReference type="Proteomes" id="UP000077755"/>
    </source>
</evidence>
<evidence type="ECO:0000259" key="1">
    <source>
        <dbReference type="PROSITE" id="PS50181"/>
    </source>
</evidence>
<dbReference type="PANTHER" id="PTHR31672">
    <property type="entry name" value="BNACNNG10540D PROTEIN"/>
    <property type="match status" value="1"/>
</dbReference>
<dbReference type="PANTHER" id="PTHR31672:SF10">
    <property type="entry name" value="F-BOX DOMAIN-CONTAINING PROTEIN"/>
    <property type="match status" value="1"/>
</dbReference>
<dbReference type="InterPro" id="IPR036047">
    <property type="entry name" value="F-box-like_dom_sf"/>
</dbReference>
<keyword evidence="3" id="KW-1185">Reference proteome</keyword>
<dbReference type="AlphaFoldDB" id="A0AAF0W8A8"/>
<dbReference type="SUPFAM" id="SSF81383">
    <property type="entry name" value="F-box domain"/>
    <property type="match status" value="1"/>
</dbReference>
<dbReference type="CDD" id="cd22157">
    <property type="entry name" value="F-box_AtFBW1-like"/>
    <property type="match status" value="1"/>
</dbReference>
<dbReference type="PROSITE" id="PS50181">
    <property type="entry name" value="FBOX"/>
    <property type="match status" value="1"/>
</dbReference>
<dbReference type="InterPro" id="IPR001810">
    <property type="entry name" value="F-box_dom"/>
</dbReference>
<dbReference type="SMART" id="SM00256">
    <property type="entry name" value="FBOX"/>
    <property type="match status" value="1"/>
</dbReference>
<reference evidence="2" key="1">
    <citation type="journal article" date="2016" name="Nat. Genet.">
        <title>A high-quality carrot genome assembly provides new insights into carotenoid accumulation and asterid genome evolution.</title>
        <authorList>
            <person name="Iorizzo M."/>
            <person name="Ellison S."/>
            <person name="Senalik D."/>
            <person name="Zeng P."/>
            <person name="Satapoomin P."/>
            <person name="Huang J."/>
            <person name="Bowman M."/>
            <person name="Iovene M."/>
            <person name="Sanseverino W."/>
            <person name="Cavagnaro P."/>
            <person name="Yildiz M."/>
            <person name="Macko-Podgorni A."/>
            <person name="Moranska E."/>
            <person name="Grzebelus E."/>
            <person name="Grzebelus D."/>
            <person name="Ashrafi H."/>
            <person name="Zheng Z."/>
            <person name="Cheng S."/>
            <person name="Spooner D."/>
            <person name="Van Deynze A."/>
            <person name="Simon P."/>
        </authorList>
    </citation>
    <scope>NUCLEOTIDE SEQUENCE</scope>
    <source>
        <tissue evidence="2">Leaf</tissue>
    </source>
</reference>
<dbReference type="InterPro" id="IPR050796">
    <property type="entry name" value="SCF_F-box_component"/>
</dbReference>
<protein>
    <recommendedName>
        <fullName evidence="1">F-box domain-containing protein</fullName>
    </recommendedName>
</protein>
<dbReference type="InterPro" id="IPR006527">
    <property type="entry name" value="F-box-assoc_dom_typ1"/>
</dbReference>
<dbReference type="Pfam" id="PF12937">
    <property type="entry name" value="F-box-like"/>
    <property type="match status" value="1"/>
</dbReference>
<dbReference type="Pfam" id="PF07734">
    <property type="entry name" value="FBA_1"/>
    <property type="match status" value="1"/>
</dbReference>
<dbReference type="Gene3D" id="1.20.1280.50">
    <property type="match status" value="1"/>
</dbReference>
<dbReference type="Proteomes" id="UP000077755">
    <property type="component" value="Chromosome 1"/>
</dbReference>
<feature type="domain" description="F-box" evidence="1">
    <location>
        <begin position="8"/>
        <end position="54"/>
    </location>
</feature>
<reference evidence="2" key="2">
    <citation type="submission" date="2022-03" db="EMBL/GenBank/DDBJ databases">
        <title>Draft title - Genomic analysis of global carrot germplasm unveils the trajectory of domestication and the origin of high carotenoid orange carrot.</title>
        <authorList>
            <person name="Iorizzo M."/>
            <person name="Ellison S."/>
            <person name="Senalik D."/>
            <person name="Macko-Podgorni A."/>
            <person name="Grzebelus D."/>
            <person name="Bostan H."/>
            <person name="Rolling W."/>
            <person name="Curaba J."/>
            <person name="Simon P."/>
        </authorList>
    </citation>
    <scope>NUCLEOTIDE SEQUENCE</scope>
    <source>
        <tissue evidence="2">Leaf</tissue>
    </source>
</reference>
<evidence type="ECO:0000313" key="2">
    <source>
        <dbReference type="EMBL" id="WOG84279.1"/>
    </source>
</evidence>
<dbReference type="KEGG" id="dcr:108197829"/>
<dbReference type="EMBL" id="CP093343">
    <property type="protein sequence ID" value="WOG84279.1"/>
    <property type="molecule type" value="Genomic_DNA"/>
</dbReference>
<organism evidence="2 3">
    <name type="scientific">Daucus carota subsp. sativus</name>
    <name type="common">Carrot</name>
    <dbReference type="NCBI Taxonomy" id="79200"/>
    <lineage>
        <taxon>Eukaryota</taxon>
        <taxon>Viridiplantae</taxon>
        <taxon>Streptophyta</taxon>
        <taxon>Embryophyta</taxon>
        <taxon>Tracheophyta</taxon>
        <taxon>Spermatophyta</taxon>
        <taxon>Magnoliopsida</taxon>
        <taxon>eudicotyledons</taxon>
        <taxon>Gunneridae</taxon>
        <taxon>Pentapetalae</taxon>
        <taxon>asterids</taxon>
        <taxon>campanulids</taxon>
        <taxon>Apiales</taxon>
        <taxon>Apiaceae</taxon>
        <taxon>Apioideae</taxon>
        <taxon>Scandiceae</taxon>
        <taxon>Daucinae</taxon>
        <taxon>Daucus</taxon>
        <taxon>Daucus sect. Daucus</taxon>
    </lineage>
</organism>
<dbReference type="InterPro" id="IPR017451">
    <property type="entry name" value="F-box-assoc_interact_dom"/>
</dbReference>
<sequence>MENNGEINTTFEDLPQEAAVNIFTRLPVKTLIRSTSVCKKWYSNITNPTFISAHIQHSLSCCDENAVLEIPKNIMRNKYCSLVSAENGDVLKKYKIPFQTKNGSLQLCGAFNGILCLNALESDPNVDIEYQGMYLWNPCVGKYRALFSTCFKKRGFCVYSLGLGVYEPTYDFRVVRIVYPADDRGYALGKVPPKAEVYSLKRNTWRRIKDPGIGLVGFHTGVTVGNNMTYWLNTKAPRGYKEEAWVLSFNFNDEVFGMFKLPDHVRYCLGVKAEFRLLKVEGKLAVFVLSEKKGSNGNCGQPCYIWLMSHEDHEVSWNLRFKIVLKKREWPLGVSRGGTLLLVSPGGFSTVLASFNLMGGDLQQSKPLNCGPGAVDTLFIESLLMLEGRDELLKSA</sequence>
<proteinExistence type="predicted"/>